<evidence type="ECO:0000256" key="6">
    <source>
        <dbReference type="ARBA" id="ARBA00022989"/>
    </source>
</evidence>
<protein>
    <recommendedName>
        <fullName evidence="8">Fringe-like glycosyltransferase domain-containing protein</fullName>
    </recommendedName>
</protein>
<dbReference type="GO" id="GO:0016757">
    <property type="term" value="F:glycosyltransferase activity"/>
    <property type="evidence" value="ECO:0007669"/>
    <property type="project" value="UniProtKB-KW"/>
</dbReference>
<keyword evidence="6" id="KW-1133">Transmembrane helix</keyword>
<gene>
    <name evidence="9" type="ORF">DICVIV_07641</name>
</gene>
<reference evidence="10" key="2">
    <citation type="journal article" date="2016" name="Sci. Rep.">
        <title>Dictyocaulus viviparus genome, variome and transcriptome elucidate lungworm biology and support future intervention.</title>
        <authorList>
            <person name="McNulty S.N."/>
            <person name="Strube C."/>
            <person name="Rosa B.A."/>
            <person name="Martin J.C."/>
            <person name="Tyagi R."/>
            <person name="Choi Y.J."/>
            <person name="Wang Q."/>
            <person name="Hallsworth Pepin K."/>
            <person name="Zhang X."/>
            <person name="Ozersky P."/>
            <person name="Wilson R.K."/>
            <person name="Sternberg P.W."/>
            <person name="Gasser R.B."/>
            <person name="Mitreva M."/>
        </authorList>
    </citation>
    <scope>NUCLEOTIDE SEQUENCE [LARGE SCALE GENOMIC DNA]</scope>
    <source>
        <strain evidence="10">HannoverDv2000</strain>
    </source>
</reference>
<evidence type="ECO:0000256" key="2">
    <source>
        <dbReference type="ARBA" id="ARBA00022676"/>
    </source>
</evidence>
<evidence type="ECO:0000256" key="1">
    <source>
        <dbReference type="ARBA" id="ARBA00004606"/>
    </source>
</evidence>
<reference evidence="9 10" key="1">
    <citation type="submission" date="2013-11" db="EMBL/GenBank/DDBJ databases">
        <title>Draft genome of the bovine lungworm Dictyocaulus viviparus.</title>
        <authorList>
            <person name="Mitreva M."/>
        </authorList>
    </citation>
    <scope>NUCLEOTIDE SEQUENCE [LARGE SCALE GENOMIC DNA]</scope>
    <source>
        <strain evidence="9 10">HannoverDv2000</strain>
    </source>
</reference>
<dbReference type="Gene3D" id="3.90.550.50">
    <property type="match status" value="1"/>
</dbReference>
<dbReference type="GO" id="GO:0016020">
    <property type="term" value="C:membrane"/>
    <property type="evidence" value="ECO:0007669"/>
    <property type="project" value="UniProtKB-SubCell"/>
</dbReference>
<proteinExistence type="predicted"/>
<keyword evidence="5" id="KW-0735">Signal-anchor</keyword>
<dbReference type="Pfam" id="PF02434">
    <property type="entry name" value="Fringe"/>
    <property type="match status" value="1"/>
</dbReference>
<dbReference type="AlphaFoldDB" id="A0A0D8XNU0"/>
<accession>A0A0D8XNU0</accession>
<evidence type="ECO:0000256" key="5">
    <source>
        <dbReference type="ARBA" id="ARBA00022968"/>
    </source>
</evidence>
<dbReference type="STRING" id="29172.A0A0D8XNU0"/>
<evidence type="ECO:0000259" key="8">
    <source>
        <dbReference type="Pfam" id="PF02434"/>
    </source>
</evidence>
<evidence type="ECO:0000256" key="7">
    <source>
        <dbReference type="ARBA" id="ARBA00023136"/>
    </source>
</evidence>
<evidence type="ECO:0000313" key="9">
    <source>
        <dbReference type="EMBL" id="KJH46298.1"/>
    </source>
</evidence>
<keyword evidence="4" id="KW-0812">Transmembrane</keyword>
<feature type="domain" description="Fringe-like glycosyltransferase" evidence="8">
    <location>
        <begin position="16"/>
        <end position="112"/>
    </location>
</feature>
<evidence type="ECO:0000256" key="3">
    <source>
        <dbReference type="ARBA" id="ARBA00022679"/>
    </source>
</evidence>
<comment type="subcellular location">
    <subcellularLocation>
        <location evidence="1">Membrane</location>
        <topology evidence="1">Single-pass type II membrane protein</topology>
    </subcellularLocation>
</comment>
<keyword evidence="10" id="KW-1185">Reference proteome</keyword>
<organism evidence="9 10">
    <name type="scientific">Dictyocaulus viviparus</name>
    <name type="common">Bovine lungworm</name>
    <dbReference type="NCBI Taxonomy" id="29172"/>
    <lineage>
        <taxon>Eukaryota</taxon>
        <taxon>Metazoa</taxon>
        <taxon>Ecdysozoa</taxon>
        <taxon>Nematoda</taxon>
        <taxon>Chromadorea</taxon>
        <taxon>Rhabditida</taxon>
        <taxon>Rhabditina</taxon>
        <taxon>Rhabditomorpha</taxon>
        <taxon>Strongyloidea</taxon>
        <taxon>Metastrongylidae</taxon>
        <taxon>Dictyocaulus</taxon>
    </lineage>
</organism>
<keyword evidence="3" id="KW-0808">Transferase</keyword>
<keyword evidence="2" id="KW-0328">Glycosyltransferase</keyword>
<dbReference type="OrthoDB" id="5857071at2759"/>
<keyword evidence="7" id="KW-0472">Membrane</keyword>
<evidence type="ECO:0000313" key="10">
    <source>
        <dbReference type="Proteomes" id="UP000053766"/>
    </source>
</evidence>
<dbReference type="Proteomes" id="UP000053766">
    <property type="component" value="Unassembled WGS sequence"/>
</dbReference>
<sequence>MIDAVIFWHLLYPFQIIIGERYGYGFSASGFSGYDYPTGGSGIVFSNVAAQNIANNCECPTEDSPDDMIIGVCARQKDTVIIHNSAFHQARHIDYPEPYLRKVQPISFHKFEDIDPHSVYMMYLHEPSVNFKKYKKEL</sequence>
<dbReference type="InterPro" id="IPR003378">
    <property type="entry name" value="Fringe-like_glycosylTrfase"/>
</dbReference>
<evidence type="ECO:0000256" key="4">
    <source>
        <dbReference type="ARBA" id="ARBA00022692"/>
    </source>
</evidence>
<dbReference type="EMBL" id="KN716360">
    <property type="protein sequence ID" value="KJH46298.1"/>
    <property type="molecule type" value="Genomic_DNA"/>
</dbReference>
<name>A0A0D8XNU0_DICVI</name>